<dbReference type="EMBL" id="MN739094">
    <property type="protein sequence ID" value="QHS88204.1"/>
    <property type="molecule type" value="Genomic_DNA"/>
</dbReference>
<dbReference type="PANTHER" id="PTHR43861">
    <property type="entry name" value="TRANS-ACONITATE 2-METHYLTRANSFERASE-RELATED"/>
    <property type="match status" value="1"/>
</dbReference>
<reference evidence="2" key="1">
    <citation type="journal article" date="2020" name="Nature">
        <title>Giant virus diversity and host interactions through global metagenomics.</title>
        <authorList>
            <person name="Schulz F."/>
            <person name="Roux S."/>
            <person name="Paez-Espino D."/>
            <person name="Jungbluth S."/>
            <person name="Walsh D.A."/>
            <person name="Denef V.J."/>
            <person name="McMahon K.D."/>
            <person name="Konstantinidis K.T."/>
            <person name="Eloe-Fadrosh E.A."/>
            <person name="Kyrpides N.C."/>
            <person name="Woyke T."/>
        </authorList>
    </citation>
    <scope>NUCLEOTIDE SEQUENCE</scope>
    <source>
        <strain evidence="2">GVMAG-M-3300010158-55</strain>
    </source>
</reference>
<feature type="domain" description="Methyltransferase" evidence="1">
    <location>
        <begin position="75"/>
        <end position="196"/>
    </location>
</feature>
<dbReference type="InterPro" id="IPR025714">
    <property type="entry name" value="Methyltranfer_dom"/>
</dbReference>
<evidence type="ECO:0000313" key="2">
    <source>
        <dbReference type="EMBL" id="QHS88204.1"/>
    </source>
</evidence>
<dbReference type="Gene3D" id="3.40.50.150">
    <property type="entry name" value="Vaccinia Virus protein VP39"/>
    <property type="match status" value="1"/>
</dbReference>
<dbReference type="GO" id="GO:0016740">
    <property type="term" value="F:transferase activity"/>
    <property type="evidence" value="ECO:0007669"/>
    <property type="project" value="UniProtKB-KW"/>
</dbReference>
<sequence length="252" mass="29897">MLLYLLLIFTILAFVISFSFFKKQKKNNQTKQITFKTNSDLYDKEYAEMYDTVIYDYYRRQKEINTVVAATFPDSIVLDLGSGTGHLVHELNQKGIQTIGIDNSYDMIRYSKKYPHRYLEKDMLEMESFSPNSFTHVTCFYYTLYYIKNKDQVFRNVYHWLTPGGLFILQLTTTCNYGKSAVQDSKYMYKRKIKDNNVYETITRGKNIRKNEHVFYIEPIPDIVNIAQQSGFIVVSSEQYKDNVFYIFKKTE</sequence>
<dbReference type="CDD" id="cd02440">
    <property type="entry name" value="AdoMet_MTases"/>
    <property type="match status" value="1"/>
</dbReference>
<dbReference type="AlphaFoldDB" id="A0A6C0B8M1"/>
<protein>
    <recommendedName>
        <fullName evidence="1">Methyltransferase domain-containing protein</fullName>
    </recommendedName>
</protein>
<dbReference type="Pfam" id="PF13847">
    <property type="entry name" value="Methyltransf_31"/>
    <property type="match status" value="1"/>
</dbReference>
<accession>A0A6C0B8M1</accession>
<evidence type="ECO:0000259" key="1">
    <source>
        <dbReference type="Pfam" id="PF13847"/>
    </source>
</evidence>
<name>A0A6C0B8M1_9ZZZZ</name>
<proteinExistence type="predicted"/>
<dbReference type="InterPro" id="IPR029063">
    <property type="entry name" value="SAM-dependent_MTases_sf"/>
</dbReference>
<organism evidence="2">
    <name type="scientific">viral metagenome</name>
    <dbReference type="NCBI Taxonomy" id="1070528"/>
    <lineage>
        <taxon>unclassified sequences</taxon>
        <taxon>metagenomes</taxon>
        <taxon>organismal metagenomes</taxon>
    </lineage>
</organism>
<dbReference type="SUPFAM" id="SSF53335">
    <property type="entry name" value="S-adenosyl-L-methionine-dependent methyltransferases"/>
    <property type="match status" value="1"/>
</dbReference>